<feature type="compositionally biased region" description="Pro residues" evidence="11">
    <location>
        <begin position="724"/>
        <end position="743"/>
    </location>
</feature>
<comment type="similarity">
    <text evidence="1">Belongs to the protein kinase superfamily. STE Ser/Thr protein kinase family. STE20 subfamily.</text>
</comment>
<evidence type="ECO:0000256" key="2">
    <source>
        <dbReference type="ARBA" id="ARBA00012513"/>
    </source>
</evidence>
<dbReference type="InterPro" id="IPR017441">
    <property type="entry name" value="Protein_kinase_ATP_BS"/>
</dbReference>
<comment type="catalytic activity">
    <reaction evidence="8">
        <text>L-threonyl-[protein] + ATP = O-phospho-L-threonyl-[protein] + ADP + H(+)</text>
        <dbReference type="Rhea" id="RHEA:46608"/>
        <dbReference type="Rhea" id="RHEA-COMP:11060"/>
        <dbReference type="Rhea" id="RHEA-COMP:11605"/>
        <dbReference type="ChEBI" id="CHEBI:15378"/>
        <dbReference type="ChEBI" id="CHEBI:30013"/>
        <dbReference type="ChEBI" id="CHEBI:30616"/>
        <dbReference type="ChEBI" id="CHEBI:61977"/>
        <dbReference type="ChEBI" id="CHEBI:456216"/>
        <dbReference type="EC" id="2.7.11.1"/>
    </reaction>
</comment>
<dbReference type="PROSITE" id="PS00107">
    <property type="entry name" value="PROTEIN_KINASE_ATP"/>
    <property type="match status" value="1"/>
</dbReference>
<dbReference type="PROSITE" id="PS50011">
    <property type="entry name" value="PROTEIN_KINASE_DOM"/>
    <property type="match status" value="1"/>
</dbReference>
<evidence type="ECO:0000256" key="6">
    <source>
        <dbReference type="ARBA" id="ARBA00022777"/>
    </source>
</evidence>
<feature type="region of interest" description="Disordered" evidence="11">
    <location>
        <begin position="874"/>
        <end position="949"/>
    </location>
</feature>
<dbReference type="InterPro" id="IPR000719">
    <property type="entry name" value="Prot_kinase_dom"/>
</dbReference>
<accession>A0A177U4H6</accession>
<keyword evidence="3" id="KW-0723">Serine/threonine-protein kinase</keyword>
<dbReference type="GO" id="GO:0005524">
    <property type="term" value="F:ATP binding"/>
    <property type="evidence" value="ECO:0007669"/>
    <property type="project" value="UniProtKB-UniRule"/>
</dbReference>
<feature type="compositionally biased region" description="Polar residues" evidence="11">
    <location>
        <begin position="709"/>
        <end position="722"/>
    </location>
</feature>
<keyword evidence="6" id="KW-0418">Kinase</keyword>
<dbReference type="PROSITE" id="PS00108">
    <property type="entry name" value="PROTEIN_KINASE_ST"/>
    <property type="match status" value="1"/>
</dbReference>
<dbReference type="InterPro" id="IPR008271">
    <property type="entry name" value="Ser/Thr_kinase_AS"/>
</dbReference>
<comment type="caution">
    <text evidence="14">The sequence shown here is derived from an EMBL/GenBank/DDBJ whole genome shotgun (WGS) entry which is preliminary data.</text>
</comment>
<evidence type="ECO:0000313" key="14">
    <source>
        <dbReference type="EMBL" id="KAE8252848.1"/>
    </source>
</evidence>
<feature type="compositionally biased region" description="Low complexity" evidence="11">
    <location>
        <begin position="617"/>
        <end position="635"/>
    </location>
</feature>
<dbReference type="InterPro" id="IPR011009">
    <property type="entry name" value="Kinase-like_dom_sf"/>
</dbReference>
<evidence type="ECO:0000256" key="11">
    <source>
        <dbReference type="SAM" id="MobiDB-lite"/>
    </source>
</evidence>
<keyword evidence="5 10" id="KW-0547">Nucleotide-binding</keyword>
<comment type="catalytic activity">
    <reaction evidence="9">
        <text>L-seryl-[protein] + ATP = O-phospho-L-seryl-[protein] + ADP + H(+)</text>
        <dbReference type="Rhea" id="RHEA:17989"/>
        <dbReference type="Rhea" id="RHEA-COMP:9863"/>
        <dbReference type="Rhea" id="RHEA-COMP:11604"/>
        <dbReference type="ChEBI" id="CHEBI:15378"/>
        <dbReference type="ChEBI" id="CHEBI:29999"/>
        <dbReference type="ChEBI" id="CHEBI:30616"/>
        <dbReference type="ChEBI" id="CHEBI:83421"/>
        <dbReference type="ChEBI" id="CHEBI:456216"/>
        <dbReference type="EC" id="2.7.11.1"/>
    </reaction>
</comment>
<evidence type="ECO:0000259" key="12">
    <source>
        <dbReference type="PROSITE" id="PS50011"/>
    </source>
</evidence>
<gene>
    <name evidence="14" type="ORF">A4X03_0g6057</name>
    <name evidence="13" type="ORF">JKIAZH3_G84</name>
</gene>
<evidence type="ECO:0000256" key="3">
    <source>
        <dbReference type="ARBA" id="ARBA00022527"/>
    </source>
</evidence>
<evidence type="ECO:0000313" key="16">
    <source>
        <dbReference type="Proteomes" id="UP000836402"/>
    </source>
</evidence>
<feature type="compositionally biased region" description="Pro residues" evidence="11">
    <location>
        <begin position="638"/>
        <end position="681"/>
    </location>
</feature>
<evidence type="ECO:0000256" key="1">
    <source>
        <dbReference type="ARBA" id="ARBA00008874"/>
    </source>
</evidence>
<dbReference type="EC" id="2.7.11.1" evidence="2"/>
<dbReference type="Pfam" id="PF00069">
    <property type="entry name" value="Pkinase"/>
    <property type="match status" value="1"/>
</dbReference>
<keyword evidence="4" id="KW-0808">Transferase</keyword>
<dbReference type="InterPro" id="IPR050629">
    <property type="entry name" value="STE20/SPS1-PAK"/>
</dbReference>
<dbReference type="Proteomes" id="UP000077671">
    <property type="component" value="Unassembled WGS sequence"/>
</dbReference>
<evidence type="ECO:0000313" key="13">
    <source>
        <dbReference type="EMBL" id="CAD6933144.1"/>
    </source>
</evidence>
<proteinExistence type="inferred from homology"/>
<evidence type="ECO:0000256" key="9">
    <source>
        <dbReference type="ARBA" id="ARBA00048679"/>
    </source>
</evidence>
<organism evidence="14 15">
    <name type="scientific">Tilletia caries</name>
    <name type="common">wheat bunt fungus</name>
    <dbReference type="NCBI Taxonomy" id="13290"/>
    <lineage>
        <taxon>Eukaryota</taxon>
        <taxon>Fungi</taxon>
        <taxon>Dikarya</taxon>
        <taxon>Basidiomycota</taxon>
        <taxon>Ustilaginomycotina</taxon>
        <taxon>Exobasidiomycetes</taxon>
        <taxon>Tilletiales</taxon>
        <taxon>Tilletiaceae</taxon>
        <taxon>Tilletia</taxon>
    </lineage>
</organism>
<dbReference type="Proteomes" id="UP000836402">
    <property type="component" value="Unassembled WGS sequence"/>
</dbReference>
<dbReference type="EMBL" id="CAJHJG010003570">
    <property type="protein sequence ID" value="CAD6933144.1"/>
    <property type="molecule type" value="Genomic_DNA"/>
</dbReference>
<dbReference type="AlphaFoldDB" id="A0A177U4H6"/>
<dbReference type="SUPFAM" id="SSF56112">
    <property type="entry name" value="Protein kinase-like (PK-like)"/>
    <property type="match status" value="1"/>
</dbReference>
<feature type="compositionally biased region" description="Low complexity" evidence="11">
    <location>
        <begin position="903"/>
        <end position="915"/>
    </location>
</feature>
<name>A0A177U4H6_9BASI</name>
<feature type="domain" description="Protein kinase" evidence="12">
    <location>
        <begin position="116"/>
        <end position="379"/>
    </location>
</feature>
<keyword evidence="16" id="KW-1185">Reference proteome</keyword>
<protein>
    <recommendedName>
        <fullName evidence="2">non-specific serine/threonine protein kinase</fullName>
        <ecNumber evidence="2">2.7.11.1</ecNumber>
    </recommendedName>
</protein>
<evidence type="ECO:0000256" key="7">
    <source>
        <dbReference type="ARBA" id="ARBA00022840"/>
    </source>
</evidence>
<dbReference type="Gene3D" id="1.10.510.10">
    <property type="entry name" value="Transferase(Phosphotransferase) domain 1"/>
    <property type="match status" value="1"/>
</dbReference>
<evidence type="ECO:0000256" key="10">
    <source>
        <dbReference type="PROSITE-ProRule" id="PRU10141"/>
    </source>
</evidence>
<dbReference type="FunFam" id="1.10.510.10:FF:000499">
    <property type="entry name" value="Serine/threonine-protein kinase KIC1"/>
    <property type="match status" value="1"/>
</dbReference>
<feature type="region of interest" description="Disordered" evidence="11">
    <location>
        <begin position="561"/>
        <end position="766"/>
    </location>
</feature>
<dbReference type="PANTHER" id="PTHR48012:SF21">
    <property type="entry name" value="PH DOMAIN-CONTAINING PROTEIN"/>
    <property type="match status" value="1"/>
</dbReference>
<evidence type="ECO:0000313" key="15">
    <source>
        <dbReference type="Proteomes" id="UP000077671"/>
    </source>
</evidence>
<feature type="compositionally biased region" description="Gly residues" evidence="11">
    <location>
        <begin position="916"/>
        <end position="928"/>
    </location>
</feature>
<dbReference type="SMART" id="SM00220">
    <property type="entry name" value="S_TKc"/>
    <property type="match status" value="1"/>
</dbReference>
<sequence>MAASLAGFIHRPSFSGGGSTSKSAAGITIGAPIPAGPYGGGGGGPATNGYHGHDAMGMPPLRSKPSSNSLFSAIRPAPGPPSMANGSYRGMMPPSSPGIQPPTGPASAHVSANANFRKLELIGRGAYGSVYRGQHIRTGAAVALKIVNLDTPDDQDVSDIQKEVALLSQLRDADRYNVVRYWGCWTEGPEIWLVMDLAEGGSVRTLMKAGPIAERHTSIIVRETLVALAYLHRSGIIHRDIKAANILLTNAGRILLCDFGVAASLASATSLSNKRNTFVGTPCWMAPEVVAAADGKSYDQSADVWSLGITIYEMVTGNPPYADDGDQNMTLMRIAKGKPPRLPADMTFTPAMRDFIAACLNEEPSERPSAEELGKLKWIKSTSKTTTAVLRDLIQSYNSWTKTGGMRMSLVGAQASNLAGPGRRESYMSDDSEWEFNDDGSRDLFSDLPEQQMAPVPVSETLPKFPTRNNALQQLFEDEYGTFGDNGSQSMTNNNNNKPRLPYITSPMFADGTMRSSGTWYPPTPSQAQIPMFQLPEFGPTGDMQPAMAMEPILDLDMPMTQLMPDLDPTSGVISFPSQGRDAAASAASPRSPPPQFHSDRRQQAEVQPSSSGGGSFQFPPRLFPSVSVSQPSFVNQAPPPPPPPPPLRASPPRPAKPPLPAASPPPRAAFTPPPPVPLSAPAPTSVTIPFSQSFRSSSTPPTGREPNSPAQSQYTPLTQRGRSPPPPRLSSPKPPPPPPPLQQQPAAVPTRELSPPPIRYATPPPLRPLNLIELMASYATADLEGNNQQQQQQGGTHDSSMSTLLAASEANANEKLAAELSRTIDELGQWLDVLAGKIDGVLVDAVHSRTGSASTSGGGAGVSNGSGLLPAVQERSGQSQSFGTAGRELEGESNRGGGDMFGGAHARGPAAGAGPAAGPGPGMGPAGRGRLYERKRMPQLKKIPSTHF</sequence>
<evidence type="ECO:0000256" key="4">
    <source>
        <dbReference type="ARBA" id="ARBA00022679"/>
    </source>
</evidence>
<feature type="binding site" evidence="10">
    <location>
        <position position="145"/>
    </location>
    <ligand>
        <name>ATP</name>
        <dbReference type="ChEBI" id="CHEBI:30616"/>
    </ligand>
</feature>
<evidence type="ECO:0000256" key="8">
    <source>
        <dbReference type="ARBA" id="ARBA00047899"/>
    </source>
</evidence>
<reference evidence="14" key="2">
    <citation type="journal article" date="2019" name="IMA Fungus">
        <title>Genome sequencing and comparison of five Tilletia species to identify candidate genes for the detection of regulated species infecting wheat.</title>
        <authorList>
            <person name="Nguyen H.D.T."/>
            <person name="Sultana T."/>
            <person name="Kesanakurti P."/>
            <person name="Hambleton S."/>
        </authorList>
    </citation>
    <scope>NUCLEOTIDE SEQUENCE</scope>
    <source>
        <strain evidence="14">DAOMC 238032</strain>
    </source>
</reference>
<dbReference type="EMBL" id="LWDD02001077">
    <property type="protein sequence ID" value="KAE8252848.1"/>
    <property type="molecule type" value="Genomic_DNA"/>
</dbReference>
<reference evidence="14" key="1">
    <citation type="submission" date="2016-04" db="EMBL/GenBank/DDBJ databases">
        <authorList>
            <person name="Nguyen H.D."/>
            <person name="Kesanakurti P."/>
            <person name="Cullis J."/>
            <person name="Levesque C.A."/>
            <person name="Hambleton S."/>
        </authorList>
    </citation>
    <scope>NUCLEOTIDE SEQUENCE</scope>
    <source>
        <strain evidence="14">DAOMC 238032</strain>
    </source>
</reference>
<reference evidence="13" key="3">
    <citation type="submission" date="2020-10" db="EMBL/GenBank/DDBJ databases">
        <authorList>
            <person name="Sedaghatjoo S."/>
        </authorList>
    </citation>
    <scope>NUCLEOTIDE SEQUENCE</scope>
    <source>
        <strain evidence="13">AZH3</strain>
    </source>
</reference>
<dbReference type="GO" id="GO:0005737">
    <property type="term" value="C:cytoplasm"/>
    <property type="evidence" value="ECO:0007669"/>
    <property type="project" value="TreeGrafter"/>
</dbReference>
<feature type="compositionally biased region" description="Polar residues" evidence="11">
    <location>
        <begin position="685"/>
        <end position="702"/>
    </location>
</feature>
<evidence type="ECO:0000256" key="5">
    <source>
        <dbReference type="ARBA" id="ARBA00022741"/>
    </source>
</evidence>
<feature type="compositionally biased region" description="Pro residues" evidence="11">
    <location>
        <begin position="755"/>
        <end position="766"/>
    </location>
</feature>
<keyword evidence="7 10" id="KW-0067">ATP-binding</keyword>
<dbReference type="PANTHER" id="PTHR48012">
    <property type="entry name" value="STERILE20-LIKE KINASE, ISOFORM B-RELATED"/>
    <property type="match status" value="1"/>
</dbReference>
<dbReference type="GO" id="GO:0004674">
    <property type="term" value="F:protein serine/threonine kinase activity"/>
    <property type="evidence" value="ECO:0007669"/>
    <property type="project" value="UniProtKB-KW"/>
</dbReference>